<proteinExistence type="predicted"/>
<dbReference type="HOGENOM" id="CLU_1695369_0_0_1"/>
<name>R7YV66_CONA1</name>
<dbReference type="AlphaFoldDB" id="R7YV66"/>
<protein>
    <submittedName>
        <fullName evidence="1">Uncharacterized protein</fullName>
    </submittedName>
</protein>
<dbReference type="GeneID" id="19902378"/>
<dbReference type="OrthoDB" id="10538386at2759"/>
<dbReference type="EMBL" id="JH767576">
    <property type="protein sequence ID" value="EON65825.1"/>
    <property type="molecule type" value="Genomic_DNA"/>
</dbReference>
<gene>
    <name evidence="1" type="ORF">W97_05067</name>
</gene>
<keyword evidence="2" id="KW-1185">Reference proteome</keyword>
<reference evidence="2" key="1">
    <citation type="submission" date="2012-06" db="EMBL/GenBank/DDBJ databases">
        <title>The genome sequence of Coniosporium apollinis CBS 100218.</title>
        <authorList>
            <consortium name="The Broad Institute Genome Sequencing Platform"/>
            <person name="Cuomo C."/>
            <person name="Gorbushina A."/>
            <person name="Noack S."/>
            <person name="Walker B."/>
            <person name="Young S.K."/>
            <person name="Zeng Q."/>
            <person name="Gargeya S."/>
            <person name="Fitzgerald M."/>
            <person name="Haas B."/>
            <person name="Abouelleil A."/>
            <person name="Alvarado L."/>
            <person name="Arachchi H.M."/>
            <person name="Berlin A.M."/>
            <person name="Chapman S.B."/>
            <person name="Goldberg J."/>
            <person name="Griggs A."/>
            <person name="Gujja S."/>
            <person name="Hansen M."/>
            <person name="Howarth C."/>
            <person name="Imamovic A."/>
            <person name="Larimer J."/>
            <person name="McCowan C."/>
            <person name="Montmayeur A."/>
            <person name="Murphy C."/>
            <person name="Neiman D."/>
            <person name="Pearson M."/>
            <person name="Priest M."/>
            <person name="Roberts A."/>
            <person name="Saif S."/>
            <person name="Shea T."/>
            <person name="Sisk P."/>
            <person name="Sykes S."/>
            <person name="Wortman J."/>
            <person name="Nusbaum C."/>
            <person name="Birren B."/>
        </authorList>
    </citation>
    <scope>NUCLEOTIDE SEQUENCE [LARGE SCALE GENOMIC DNA]</scope>
    <source>
        <strain evidence="2">CBS 100218</strain>
    </source>
</reference>
<dbReference type="RefSeq" id="XP_007781142.1">
    <property type="nucleotide sequence ID" value="XM_007782952.1"/>
</dbReference>
<accession>R7YV66</accession>
<evidence type="ECO:0000313" key="2">
    <source>
        <dbReference type="Proteomes" id="UP000016924"/>
    </source>
</evidence>
<evidence type="ECO:0000313" key="1">
    <source>
        <dbReference type="EMBL" id="EON65825.1"/>
    </source>
</evidence>
<organism evidence="1 2">
    <name type="scientific">Coniosporium apollinis (strain CBS 100218)</name>
    <name type="common">Rock-inhabiting black yeast</name>
    <dbReference type="NCBI Taxonomy" id="1168221"/>
    <lineage>
        <taxon>Eukaryota</taxon>
        <taxon>Fungi</taxon>
        <taxon>Dikarya</taxon>
        <taxon>Ascomycota</taxon>
        <taxon>Pezizomycotina</taxon>
        <taxon>Dothideomycetes</taxon>
        <taxon>Dothideomycetes incertae sedis</taxon>
        <taxon>Coniosporium</taxon>
    </lineage>
</organism>
<sequence>MLARTTPAPGVPGQVLLLPIPERYKQMEEVLLKQYPKEVTTLDAEIRKQRDMNSALVGTEKAVAPNKAVAGENPLVSHTPVRLEPDEHAREFALLVCKAALTDKALRTLEKAEALANFSKWTAWLQDFELRNEEGGDTGEVWLMTGRFEKIHRVR</sequence>
<dbReference type="Proteomes" id="UP000016924">
    <property type="component" value="Unassembled WGS sequence"/>
</dbReference>